<keyword evidence="2" id="KW-0813">Transport</keyword>
<dbReference type="SMART" id="SM00382">
    <property type="entry name" value="AAA"/>
    <property type="match status" value="1"/>
</dbReference>
<gene>
    <name evidence="8" type="ORF">DDE84_09840</name>
</gene>
<comment type="caution">
    <text evidence="8">The sequence shown here is derived from an EMBL/GenBank/DDBJ whole genome shotgun (WGS) entry which is preliminary data.</text>
</comment>
<dbReference type="PIRSF" id="PIRSF039085">
    <property type="entry name" value="ABC_ATPase_HisP"/>
    <property type="match status" value="1"/>
</dbReference>
<dbReference type="InterPro" id="IPR030679">
    <property type="entry name" value="ABC_ATPase_HisP-typ"/>
</dbReference>
<name>A0A5N6S9Q2_9BIFI</name>
<keyword evidence="4" id="KW-0547">Nucleotide-binding</keyword>
<dbReference type="OrthoDB" id="9800654at2"/>
<evidence type="ECO:0000256" key="3">
    <source>
        <dbReference type="ARBA" id="ARBA00022475"/>
    </source>
</evidence>
<evidence type="ECO:0000313" key="8">
    <source>
        <dbReference type="EMBL" id="KAE8126952.1"/>
    </source>
</evidence>
<dbReference type="GO" id="GO:0015424">
    <property type="term" value="F:ABC-type amino acid transporter activity"/>
    <property type="evidence" value="ECO:0007669"/>
    <property type="project" value="InterPro"/>
</dbReference>
<dbReference type="Proteomes" id="UP000325415">
    <property type="component" value="Unassembled WGS sequence"/>
</dbReference>
<evidence type="ECO:0000313" key="9">
    <source>
        <dbReference type="Proteomes" id="UP000325415"/>
    </source>
</evidence>
<proteinExistence type="predicted"/>
<evidence type="ECO:0000259" key="7">
    <source>
        <dbReference type="PROSITE" id="PS50893"/>
    </source>
</evidence>
<dbReference type="PROSITE" id="PS50893">
    <property type="entry name" value="ABC_TRANSPORTER_2"/>
    <property type="match status" value="1"/>
</dbReference>
<evidence type="ECO:0000256" key="2">
    <source>
        <dbReference type="ARBA" id="ARBA00022448"/>
    </source>
</evidence>
<protein>
    <submittedName>
        <fullName evidence="8">Amino acid ABC transporter ATP-binding protein</fullName>
    </submittedName>
</protein>
<dbReference type="PANTHER" id="PTHR43166">
    <property type="entry name" value="AMINO ACID IMPORT ATP-BINDING PROTEIN"/>
    <property type="match status" value="1"/>
</dbReference>
<evidence type="ECO:0000256" key="5">
    <source>
        <dbReference type="ARBA" id="ARBA00022840"/>
    </source>
</evidence>
<dbReference type="EMBL" id="QDAG01000010">
    <property type="protein sequence ID" value="KAE8126952.1"/>
    <property type="molecule type" value="Genomic_DNA"/>
</dbReference>
<dbReference type="GO" id="GO:0005524">
    <property type="term" value="F:ATP binding"/>
    <property type="evidence" value="ECO:0007669"/>
    <property type="project" value="UniProtKB-KW"/>
</dbReference>
<evidence type="ECO:0000256" key="4">
    <source>
        <dbReference type="ARBA" id="ARBA00022741"/>
    </source>
</evidence>
<keyword evidence="9" id="KW-1185">Reference proteome</keyword>
<evidence type="ECO:0000256" key="6">
    <source>
        <dbReference type="ARBA" id="ARBA00023136"/>
    </source>
</evidence>
<comment type="subcellular location">
    <subcellularLocation>
        <location evidence="1">Cell membrane</location>
        <topology evidence="1">Peripheral membrane protein</topology>
    </subcellularLocation>
</comment>
<dbReference type="AlphaFoldDB" id="A0A5N6S9Q2"/>
<keyword evidence="6" id="KW-0472">Membrane</keyword>
<sequence length="258" mass="28694">MSSVLRNSTMVVRISDLRKRFDKNEVLRGVSIEVPDGKVIGLIGSSGAGKSTLLRCTNFLESPDSGTLEFDGNVVDTTHASKQQVQELRRQTAMVFQNFNLYKLSTATENIELALTHAKHYAPKKAHEASLEFLNKVGLYSKRNSFPDQLSGGQQQRVALARAAVLRPKLMLLDEPTSALDPENIGEVLKVIKNLADEGQSMLIASHEMNFLRRICDHVVFMDQGVVKEEGSADQIFNHPKEDRTRQFLSGVTPQEEA</sequence>
<evidence type="ECO:0000256" key="1">
    <source>
        <dbReference type="ARBA" id="ARBA00004202"/>
    </source>
</evidence>
<keyword evidence="5 8" id="KW-0067">ATP-binding</keyword>
<dbReference type="InterPro" id="IPR003593">
    <property type="entry name" value="AAA+_ATPase"/>
</dbReference>
<dbReference type="PANTHER" id="PTHR43166:SF35">
    <property type="entry name" value="L-CYSTINE IMPORT ATP-BINDING PROTEIN TCYN"/>
    <property type="match status" value="1"/>
</dbReference>
<dbReference type="GO" id="GO:0005886">
    <property type="term" value="C:plasma membrane"/>
    <property type="evidence" value="ECO:0007669"/>
    <property type="project" value="UniProtKB-SubCell"/>
</dbReference>
<dbReference type="InterPro" id="IPR003439">
    <property type="entry name" value="ABC_transporter-like_ATP-bd"/>
</dbReference>
<reference evidence="8 9" key="1">
    <citation type="submission" date="2018-04" db="EMBL/GenBank/DDBJ databases">
        <authorList>
            <person name="Eckel V.P."/>
            <person name="Vogel R.F."/>
        </authorList>
    </citation>
    <scope>NUCLEOTIDE SEQUENCE [LARGE SCALE GENOMIC DNA]</scope>
    <source>
        <strain evidence="9">TMW 2.1764</strain>
    </source>
</reference>
<dbReference type="InterPro" id="IPR027417">
    <property type="entry name" value="P-loop_NTPase"/>
</dbReference>
<dbReference type="Gene3D" id="3.40.50.300">
    <property type="entry name" value="P-loop containing nucleotide triphosphate hydrolases"/>
    <property type="match status" value="1"/>
</dbReference>
<dbReference type="InterPro" id="IPR050086">
    <property type="entry name" value="MetN_ABC_transporter-like"/>
</dbReference>
<dbReference type="Pfam" id="PF00005">
    <property type="entry name" value="ABC_tran"/>
    <property type="match status" value="1"/>
</dbReference>
<feature type="domain" description="ABC transporter" evidence="7">
    <location>
        <begin position="12"/>
        <end position="249"/>
    </location>
</feature>
<keyword evidence="3" id="KW-1003">Cell membrane</keyword>
<dbReference type="InterPro" id="IPR017871">
    <property type="entry name" value="ABC_transporter-like_CS"/>
</dbReference>
<accession>A0A5N6S9Q2</accession>
<organism evidence="8 9">
    <name type="scientific">Bifidobacterium tibiigranuli</name>
    <dbReference type="NCBI Taxonomy" id="2172043"/>
    <lineage>
        <taxon>Bacteria</taxon>
        <taxon>Bacillati</taxon>
        <taxon>Actinomycetota</taxon>
        <taxon>Actinomycetes</taxon>
        <taxon>Bifidobacteriales</taxon>
        <taxon>Bifidobacteriaceae</taxon>
        <taxon>Bifidobacterium</taxon>
    </lineage>
</organism>
<dbReference type="SUPFAM" id="SSF52540">
    <property type="entry name" value="P-loop containing nucleoside triphosphate hydrolases"/>
    <property type="match status" value="1"/>
</dbReference>
<dbReference type="GO" id="GO:0016887">
    <property type="term" value="F:ATP hydrolysis activity"/>
    <property type="evidence" value="ECO:0007669"/>
    <property type="project" value="InterPro"/>
</dbReference>
<dbReference type="PROSITE" id="PS00211">
    <property type="entry name" value="ABC_TRANSPORTER_1"/>
    <property type="match status" value="1"/>
</dbReference>